<dbReference type="Proteomes" id="UP001370490">
    <property type="component" value="Unassembled WGS sequence"/>
</dbReference>
<protein>
    <submittedName>
        <fullName evidence="1">Uncharacterized protein</fullName>
    </submittedName>
</protein>
<accession>A0AAN8VBJ5</accession>
<dbReference type="AlphaFoldDB" id="A0AAN8VBJ5"/>
<evidence type="ECO:0000313" key="2">
    <source>
        <dbReference type="Proteomes" id="UP001370490"/>
    </source>
</evidence>
<organism evidence="1 2">
    <name type="scientific">Dillenia turbinata</name>
    <dbReference type="NCBI Taxonomy" id="194707"/>
    <lineage>
        <taxon>Eukaryota</taxon>
        <taxon>Viridiplantae</taxon>
        <taxon>Streptophyta</taxon>
        <taxon>Embryophyta</taxon>
        <taxon>Tracheophyta</taxon>
        <taxon>Spermatophyta</taxon>
        <taxon>Magnoliopsida</taxon>
        <taxon>eudicotyledons</taxon>
        <taxon>Gunneridae</taxon>
        <taxon>Pentapetalae</taxon>
        <taxon>Dilleniales</taxon>
        <taxon>Dilleniaceae</taxon>
        <taxon>Dillenia</taxon>
    </lineage>
</organism>
<keyword evidence="2" id="KW-1185">Reference proteome</keyword>
<name>A0AAN8VBJ5_9MAGN</name>
<proteinExistence type="predicted"/>
<comment type="caution">
    <text evidence="1">The sequence shown here is derived from an EMBL/GenBank/DDBJ whole genome shotgun (WGS) entry which is preliminary data.</text>
</comment>
<reference evidence="1 2" key="1">
    <citation type="submission" date="2023-12" db="EMBL/GenBank/DDBJ databases">
        <title>A high-quality genome assembly for Dillenia turbinata (Dilleniales).</title>
        <authorList>
            <person name="Chanderbali A."/>
        </authorList>
    </citation>
    <scope>NUCLEOTIDE SEQUENCE [LARGE SCALE GENOMIC DNA]</scope>
    <source>
        <strain evidence="1">LSX21</strain>
        <tissue evidence="1">Leaf</tissue>
    </source>
</reference>
<gene>
    <name evidence="1" type="ORF">RJ641_007110</name>
</gene>
<sequence>MTSLSDSMKSWKPCLVELGLKADSLRGLEFPTAESKKMEEEVVSGHVYEVTSKHIVSKELCDGLDFDPRPLYPFNIEVGM</sequence>
<evidence type="ECO:0000313" key="1">
    <source>
        <dbReference type="EMBL" id="KAK6928519.1"/>
    </source>
</evidence>
<dbReference type="EMBL" id="JBAMMX010000014">
    <property type="protein sequence ID" value="KAK6928519.1"/>
    <property type="molecule type" value="Genomic_DNA"/>
</dbReference>